<keyword evidence="9" id="KW-1185">Reference proteome</keyword>
<comment type="caution">
    <text evidence="8">The sequence shown here is derived from an EMBL/GenBank/DDBJ whole genome shotgun (WGS) entry which is preliminary data.</text>
</comment>
<feature type="region of interest" description="Disordered" evidence="6">
    <location>
        <begin position="341"/>
        <end position="361"/>
    </location>
</feature>
<evidence type="ECO:0000256" key="4">
    <source>
        <dbReference type="ARBA" id="ARBA00023186"/>
    </source>
</evidence>
<keyword evidence="3" id="KW-0698">rRNA processing</keyword>
<keyword evidence="5" id="KW-0479">Metal-binding</keyword>
<dbReference type="PANTHER" id="PTHR33692:SF1">
    <property type="entry name" value="RIBOSOME MATURATION FACTOR RIMM"/>
    <property type="match status" value="1"/>
</dbReference>
<sequence length="501" mass="57321">MLFFPWLNTGEGVLQVNVEHLPFRILADGNEKEIYDGDSDGEINDLVIPNKYYKPSKYSKVGFKGGLKKKLETQEERLARTYNIMAPMPKEELVNMQENGETIEPELLANMDKYIKAKIAEEEASEKRNQEEKEKQKKPTPQKQSLKPPKEDYKSKCPNAILIDKSMLFSTPLDEYVVVGKILKPHGLKGHVKVRALCNDPEIRLCEPGYRFLKFEMRDDTVMPIKIEYGRLFDGIKTYRLKLEGIDSKDQALRLNGAYLSVSLRDVPPLEEDCYYSRDLLNLDVYLFNDDSKTKLGKVVGFRHREDLVSMPKLASITEDLLEVEMDIKLSLSTLMALTKASKDASDESETRTTTSKTKGVSVITDRDLDTAEEVINAEEELGNSNMAGIHYVKYYVCSICKKEFTNHSVALEHDRAHEAGALPEISEQPETTQESDGNSQEEKIYTLDEYYQKNIKRPLRRFYIPLIKEETVKFVDVPNKSIYVETYTIFIGEDGNKITA</sequence>
<dbReference type="EMBL" id="JAVEPI010000001">
    <property type="protein sequence ID" value="KAK1445048.1"/>
    <property type="molecule type" value="Genomic_DNA"/>
</dbReference>
<dbReference type="InterPro" id="IPR002676">
    <property type="entry name" value="RimM_N"/>
</dbReference>
<keyword evidence="5" id="KW-0862">Zinc</keyword>
<dbReference type="HAMAP" id="MF_00014">
    <property type="entry name" value="Ribosome_mat_RimM"/>
    <property type="match status" value="1"/>
</dbReference>
<keyword evidence="2" id="KW-0690">Ribosome biogenesis</keyword>
<evidence type="ECO:0000256" key="5">
    <source>
        <dbReference type="PROSITE-ProRule" id="PRU00042"/>
    </source>
</evidence>
<organism evidence="8 9">
    <name type="scientific">Babesia gibsoni</name>
    <dbReference type="NCBI Taxonomy" id="33632"/>
    <lineage>
        <taxon>Eukaryota</taxon>
        <taxon>Sar</taxon>
        <taxon>Alveolata</taxon>
        <taxon>Apicomplexa</taxon>
        <taxon>Aconoidasida</taxon>
        <taxon>Piroplasmida</taxon>
        <taxon>Babesiidae</taxon>
        <taxon>Babesia</taxon>
    </lineage>
</organism>
<dbReference type="InterPro" id="IPR013087">
    <property type="entry name" value="Znf_C2H2_type"/>
</dbReference>
<dbReference type="GO" id="GO:0008270">
    <property type="term" value="F:zinc ion binding"/>
    <property type="evidence" value="ECO:0007669"/>
    <property type="project" value="UniProtKB-KW"/>
</dbReference>
<dbReference type="InterPro" id="IPR011961">
    <property type="entry name" value="RimM"/>
</dbReference>
<dbReference type="Pfam" id="PF01782">
    <property type="entry name" value="RimM"/>
    <property type="match status" value="1"/>
</dbReference>
<feature type="compositionally biased region" description="Polar residues" evidence="6">
    <location>
        <begin position="429"/>
        <end position="439"/>
    </location>
</feature>
<dbReference type="GO" id="GO:0005840">
    <property type="term" value="C:ribosome"/>
    <property type="evidence" value="ECO:0007669"/>
    <property type="project" value="InterPro"/>
</dbReference>
<keyword evidence="1" id="KW-0963">Cytoplasm</keyword>
<dbReference type="Gene3D" id="2.40.30.60">
    <property type="entry name" value="RimM"/>
    <property type="match status" value="1"/>
</dbReference>
<proteinExistence type="inferred from homology"/>
<keyword evidence="5" id="KW-0863">Zinc-finger</keyword>
<evidence type="ECO:0000259" key="7">
    <source>
        <dbReference type="PROSITE" id="PS50157"/>
    </source>
</evidence>
<reference evidence="8" key="1">
    <citation type="submission" date="2023-08" db="EMBL/GenBank/DDBJ databases">
        <title>Draft sequence of the Babesia gibsoni genome.</title>
        <authorList>
            <person name="Yamagishi J.Y."/>
            <person name="Xuan X.X."/>
        </authorList>
    </citation>
    <scope>NUCLEOTIDE SEQUENCE</scope>
    <source>
        <strain evidence="8">Azabu</strain>
    </source>
</reference>
<dbReference type="NCBIfam" id="TIGR02273">
    <property type="entry name" value="16S_RimM"/>
    <property type="match status" value="1"/>
</dbReference>
<accession>A0AAD8UWD2</accession>
<protein>
    <submittedName>
        <fullName evidence="8">Ribosome maturation factor RIMM like protein</fullName>
    </submittedName>
</protein>
<dbReference type="PROSITE" id="PS00028">
    <property type="entry name" value="ZINC_FINGER_C2H2_1"/>
    <property type="match status" value="1"/>
</dbReference>
<dbReference type="AlphaFoldDB" id="A0AAD8UWD2"/>
<dbReference type="Proteomes" id="UP001230268">
    <property type="component" value="Unassembled WGS sequence"/>
</dbReference>
<evidence type="ECO:0000256" key="2">
    <source>
        <dbReference type="ARBA" id="ARBA00022517"/>
    </source>
</evidence>
<evidence type="ECO:0000256" key="6">
    <source>
        <dbReference type="SAM" id="MobiDB-lite"/>
    </source>
</evidence>
<gene>
    <name evidence="8" type="ORF">BgAZ_109540</name>
</gene>
<keyword evidence="4" id="KW-0143">Chaperone</keyword>
<dbReference type="InterPro" id="IPR036976">
    <property type="entry name" value="RimM_N_sf"/>
</dbReference>
<dbReference type="SUPFAM" id="SSF50447">
    <property type="entry name" value="Translation proteins"/>
    <property type="match status" value="1"/>
</dbReference>
<feature type="compositionally biased region" description="Basic and acidic residues" evidence="6">
    <location>
        <begin position="123"/>
        <end position="137"/>
    </location>
</feature>
<name>A0AAD8UWD2_BABGI</name>
<dbReference type="PROSITE" id="PS50157">
    <property type="entry name" value="ZINC_FINGER_C2H2_2"/>
    <property type="match status" value="1"/>
</dbReference>
<dbReference type="PANTHER" id="PTHR33692">
    <property type="entry name" value="RIBOSOME MATURATION FACTOR RIMM"/>
    <property type="match status" value="1"/>
</dbReference>
<feature type="domain" description="C2H2-type" evidence="7">
    <location>
        <begin position="396"/>
        <end position="418"/>
    </location>
</feature>
<feature type="region of interest" description="Disordered" evidence="6">
    <location>
        <begin position="123"/>
        <end position="153"/>
    </location>
</feature>
<evidence type="ECO:0000256" key="3">
    <source>
        <dbReference type="ARBA" id="ARBA00022552"/>
    </source>
</evidence>
<dbReference type="GO" id="GO:0043022">
    <property type="term" value="F:ribosome binding"/>
    <property type="evidence" value="ECO:0007669"/>
    <property type="project" value="InterPro"/>
</dbReference>
<feature type="region of interest" description="Disordered" evidence="6">
    <location>
        <begin position="420"/>
        <end position="442"/>
    </location>
</feature>
<evidence type="ECO:0000313" key="8">
    <source>
        <dbReference type="EMBL" id="KAK1445048.1"/>
    </source>
</evidence>
<feature type="compositionally biased region" description="Basic and acidic residues" evidence="6">
    <location>
        <begin position="341"/>
        <end position="351"/>
    </location>
</feature>
<evidence type="ECO:0000313" key="9">
    <source>
        <dbReference type="Proteomes" id="UP001230268"/>
    </source>
</evidence>
<dbReference type="InterPro" id="IPR009000">
    <property type="entry name" value="Transl_B-barrel_sf"/>
</dbReference>
<evidence type="ECO:0000256" key="1">
    <source>
        <dbReference type="ARBA" id="ARBA00022490"/>
    </source>
</evidence>
<dbReference type="GO" id="GO:0006364">
    <property type="term" value="P:rRNA processing"/>
    <property type="evidence" value="ECO:0007669"/>
    <property type="project" value="UniProtKB-KW"/>
</dbReference>